<evidence type="ECO:0000256" key="4">
    <source>
        <dbReference type="PROSITE-ProRule" id="PRU00027"/>
    </source>
</evidence>
<evidence type="ECO:0000313" key="7">
    <source>
        <dbReference type="EMBL" id="KAL0919970.1"/>
    </source>
</evidence>
<dbReference type="InterPro" id="IPR003656">
    <property type="entry name" value="Znf_BED"/>
</dbReference>
<dbReference type="InterPro" id="IPR036047">
    <property type="entry name" value="F-box-like_dom_sf"/>
</dbReference>
<sequence length="458" mass="51755">MTTTLSGSPRQQRSGRKEMSRRWAFFHIKGSSLSGELSNLRQGSRRTQYDDVDDLLQPEATAAGTSSAIGSAEEEDENEDRWSCMLSELLAEILKRVEASEDQWPLRKSVVACACVCRKWREVTTSIVRSPQESGMITFPSSLKQPGPRDTPMQCFMKRDHEKSTFYLYLGIAHSSVPEVGTARYRKSVQLGTGNRYSSVPEVGTARYLNSVLELGAARYWNSVPLGTGTRMVRNKDKAVSCHRKDSAWKYSTQVDVVGSDKIYVYLKCNYCDKIVKGGVTRMKEHLSGSHKNVAPCSKVPDTIREEIKSYMNKSTTSKHLAQKQFKDRVDVGSYYGSERNIRDSSSSMKPISARGARGPMDHYMVDTSEDRPPTTQKMAPENAREARRRVCKDIGRFFYENAISFNVATSPAYYNMIRSVGAFGRGFKPPTMYDLRTWILKEELESTDKSIEEIKKT</sequence>
<evidence type="ECO:0000259" key="6">
    <source>
        <dbReference type="PROSITE" id="PS50808"/>
    </source>
</evidence>
<evidence type="ECO:0000256" key="5">
    <source>
        <dbReference type="SAM" id="MobiDB-lite"/>
    </source>
</evidence>
<dbReference type="SUPFAM" id="SSF54518">
    <property type="entry name" value="Tubby C-terminal domain-like"/>
    <property type="match status" value="1"/>
</dbReference>
<name>A0ABD0V5A7_DENTH</name>
<reference evidence="7 8" key="1">
    <citation type="journal article" date="2024" name="Plant Biotechnol. J.">
        <title>Dendrobium thyrsiflorum genome and its molecular insights into genes involved in important horticultural traits.</title>
        <authorList>
            <person name="Chen B."/>
            <person name="Wang J.Y."/>
            <person name="Zheng P.J."/>
            <person name="Li K.L."/>
            <person name="Liang Y.M."/>
            <person name="Chen X.F."/>
            <person name="Zhang C."/>
            <person name="Zhao X."/>
            <person name="He X."/>
            <person name="Zhang G.Q."/>
            <person name="Liu Z.J."/>
            <person name="Xu Q."/>
        </authorList>
    </citation>
    <scope>NUCLEOTIDE SEQUENCE [LARGE SCALE GENOMIC DNA]</scope>
    <source>
        <strain evidence="7">GZMU011</strain>
    </source>
</reference>
<dbReference type="SUPFAM" id="SSF81383">
    <property type="entry name" value="F-box domain"/>
    <property type="match status" value="1"/>
</dbReference>
<proteinExistence type="predicted"/>
<feature type="compositionally biased region" description="Basic and acidic residues" evidence="5">
    <location>
        <begin position="360"/>
        <end position="373"/>
    </location>
</feature>
<dbReference type="EMBL" id="JANQDX010000008">
    <property type="protein sequence ID" value="KAL0919970.1"/>
    <property type="molecule type" value="Genomic_DNA"/>
</dbReference>
<accession>A0ABD0V5A7</accession>
<keyword evidence="2 4" id="KW-0863">Zinc-finger</keyword>
<dbReference type="InterPro" id="IPR025659">
    <property type="entry name" value="Tubby-like_C"/>
</dbReference>
<keyword evidence="3" id="KW-0862">Zinc</keyword>
<feature type="domain" description="BED-type" evidence="6">
    <location>
        <begin position="243"/>
        <end position="298"/>
    </location>
</feature>
<dbReference type="PROSITE" id="PS50808">
    <property type="entry name" value="ZF_BED"/>
    <property type="match status" value="1"/>
</dbReference>
<dbReference type="PANTHER" id="PTHR16517:SF50">
    <property type="entry name" value="TUBBY-LIKE F-BOX PROTEIN 7"/>
    <property type="match status" value="1"/>
</dbReference>
<dbReference type="PANTHER" id="PTHR16517">
    <property type="entry name" value="TUBBY-RELATED"/>
    <property type="match status" value="1"/>
</dbReference>
<gene>
    <name evidence="7" type="ORF">M5K25_009064</name>
</gene>
<keyword evidence="8" id="KW-1185">Reference proteome</keyword>
<evidence type="ECO:0000256" key="1">
    <source>
        <dbReference type="ARBA" id="ARBA00022723"/>
    </source>
</evidence>
<comment type="caution">
    <text evidence="7">The sequence shown here is derived from an EMBL/GenBank/DDBJ whole genome shotgun (WGS) entry which is preliminary data.</text>
</comment>
<dbReference type="AlphaFoldDB" id="A0ABD0V5A7"/>
<dbReference type="InterPro" id="IPR001810">
    <property type="entry name" value="F-box_dom"/>
</dbReference>
<evidence type="ECO:0000256" key="3">
    <source>
        <dbReference type="ARBA" id="ARBA00022833"/>
    </source>
</evidence>
<dbReference type="Pfam" id="PF00646">
    <property type="entry name" value="F-box"/>
    <property type="match status" value="1"/>
</dbReference>
<protein>
    <recommendedName>
        <fullName evidence="6">BED-type domain-containing protein</fullName>
    </recommendedName>
</protein>
<dbReference type="GO" id="GO:0008270">
    <property type="term" value="F:zinc ion binding"/>
    <property type="evidence" value="ECO:0007669"/>
    <property type="project" value="UniProtKB-KW"/>
</dbReference>
<feature type="region of interest" description="Disordered" evidence="5">
    <location>
        <begin position="342"/>
        <end position="386"/>
    </location>
</feature>
<evidence type="ECO:0000256" key="2">
    <source>
        <dbReference type="ARBA" id="ARBA00022771"/>
    </source>
</evidence>
<keyword evidence="1" id="KW-0479">Metal-binding</keyword>
<organism evidence="7 8">
    <name type="scientific">Dendrobium thyrsiflorum</name>
    <name type="common">Pinecone-like raceme dendrobium</name>
    <name type="synonym">Orchid</name>
    <dbReference type="NCBI Taxonomy" id="117978"/>
    <lineage>
        <taxon>Eukaryota</taxon>
        <taxon>Viridiplantae</taxon>
        <taxon>Streptophyta</taxon>
        <taxon>Embryophyta</taxon>
        <taxon>Tracheophyta</taxon>
        <taxon>Spermatophyta</taxon>
        <taxon>Magnoliopsida</taxon>
        <taxon>Liliopsida</taxon>
        <taxon>Asparagales</taxon>
        <taxon>Orchidaceae</taxon>
        <taxon>Epidendroideae</taxon>
        <taxon>Malaxideae</taxon>
        <taxon>Dendrobiinae</taxon>
        <taxon>Dendrobium</taxon>
    </lineage>
</organism>
<evidence type="ECO:0000313" key="8">
    <source>
        <dbReference type="Proteomes" id="UP001552299"/>
    </source>
</evidence>
<dbReference type="Proteomes" id="UP001552299">
    <property type="component" value="Unassembled WGS sequence"/>
</dbReference>